<name>M2SL30_COCSN</name>
<accession>M2SL30</accession>
<dbReference type="OrthoDB" id="3686619at2759"/>
<dbReference type="RefSeq" id="XP_007695653.1">
    <property type="nucleotide sequence ID" value="XM_007697463.1"/>
</dbReference>
<protein>
    <submittedName>
        <fullName evidence="1">Uncharacterized protein</fullName>
    </submittedName>
</protein>
<reference evidence="1 2" key="1">
    <citation type="journal article" date="2012" name="PLoS Pathog.">
        <title>Diverse lifestyles and strategies of plant pathogenesis encoded in the genomes of eighteen Dothideomycetes fungi.</title>
        <authorList>
            <person name="Ohm R.A."/>
            <person name="Feau N."/>
            <person name="Henrissat B."/>
            <person name="Schoch C.L."/>
            <person name="Horwitz B.A."/>
            <person name="Barry K.W."/>
            <person name="Condon B.J."/>
            <person name="Copeland A.C."/>
            <person name="Dhillon B."/>
            <person name="Glaser F."/>
            <person name="Hesse C.N."/>
            <person name="Kosti I."/>
            <person name="LaButti K."/>
            <person name="Lindquist E.A."/>
            <person name="Lucas S."/>
            <person name="Salamov A.A."/>
            <person name="Bradshaw R.E."/>
            <person name="Ciuffetti L."/>
            <person name="Hamelin R.C."/>
            <person name="Kema G.H.J."/>
            <person name="Lawrence C."/>
            <person name="Scott J.A."/>
            <person name="Spatafora J.W."/>
            <person name="Turgeon B.G."/>
            <person name="de Wit P.J.G.M."/>
            <person name="Zhong S."/>
            <person name="Goodwin S.B."/>
            <person name="Grigoriev I.V."/>
        </authorList>
    </citation>
    <scope>NUCLEOTIDE SEQUENCE [LARGE SCALE GENOMIC DNA]</scope>
    <source>
        <strain evidence="2">ND90Pr / ATCC 201652</strain>
    </source>
</reference>
<dbReference type="AlphaFoldDB" id="M2SL30"/>
<reference evidence="2" key="2">
    <citation type="journal article" date="2013" name="PLoS Genet.">
        <title>Comparative genome structure, secondary metabolite, and effector coding capacity across Cochliobolus pathogens.</title>
        <authorList>
            <person name="Condon B.J."/>
            <person name="Leng Y."/>
            <person name="Wu D."/>
            <person name="Bushley K.E."/>
            <person name="Ohm R.A."/>
            <person name="Otillar R."/>
            <person name="Martin J."/>
            <person name="Schackwitz W."/>
            <person name="Grimwood J."/>
            <person name="MohdZainudin N."/>
            <person name="Xue C."/>
            <person name="Wang R."/>
            <person name="Manning V.A."/>
            <person name="Dhillon B."/>
            <person name="Tu Z.J."/>
            <person name="Steffenson B.J."/>
            <person name="Salamov A."/>
            <person name="Sun H."/>
            <person name="Lowry S."/>
            <person name="LaButti K."/>
            <person name="Han J."/>
            <person name="Copeland A."/>
            <person name="Lindquist E."/>
            <person name="Barry K."/>
            <person name="Schmutz J."/>
            <person name="Baker S.E."/>
            <person name="Ciuffetti L.M."/>
            <person name="Grigoriev I.V."/>
            <person name="Zhong S."/>
            <person name="Turgeon B.G."/>
        </authorList>
    </citation>
    <scope>NUCLEOTIDE SEQUENCE [LARGE SCALE GENOMIC DNA]</scope>
    <source>
        <strain evidence="2">ND90Pr / ATCC 201652</strain>
    </source>
</reference>
<proteinExistence type="predicted"/>
<gene>
    <name evidence="1" type="ORF">COCSADRAFT_79506</name>
</gene>
<dbReference type="HOGENOM" id="CLU_206083_0_0_1"/>
<sequence length="51" mass="5905">LMGQLMATPNEKPLKKPKMATLEKYDGSRTKLRTFLTNIDLYCEFNEVPND</sequence>
<keyword evidence="2" id="KW-1185">Reference proteome</keyword>
<evidence type="ECO:0000313" key="1">
    <source>
        <dbReference type="EMBL" id="EMD67883.1"/>
    </source>
</evidence>
<evidence type="ECO:0000313" key="2">
    <source>
        <dbReference type="Proteomes" id="UP000016934"/>
    </source>
</evidence>
<dbReference type="KEGG" id="bsc:COCSADRAFT_79506"/>
<dbReference type="EMBL" id="KB445638">
    <property type="protein sequence ID" value="EMD67883.1"/>
    <property type="molecule type" value="Genomic_DNA"/>
</dbReference>
<organism evidence="1 2">
    <name type="scientific">Cochliobolus sativus (strain ND90Pr / ATCC 201652)</name>
    <name type="common">Common root rot and spot blotch fungus</name>
    <name type="synonym">Bipolaris sorokiniana</name>
    <dbReference type="NCBI Taxonomy" id="665912"/>
    <lineage>
        <taxon>Eukaryota</taxon>
        <taxon>Fungi</taxon>
        <taxon>Dikarya</taxon>
        <taxon>Ascomycota</taxon>
        <taxon>Pezizomycotina</taxon>
        <taxon>Dothideomycetes</taxon>
        <taxon>Pleosporomycetidae</taxon>
        <taxon>Pleosporales</taxon>
        <taxon>Pleosporineae</taxon>
        <taxon>Pleosporaceae</taxon>
        <taxon>Bipolaris</taxon>
    </lineage>
</organism>
<feature type="non-terminal residue" evidence="1">
    <location>
        <position position="1"/>
    </location>
</feature>
<dbReference type="GeneID" id="19140736"/>
<dbReference type="Proteomes" id="UP000016934">
    <property type="component" value="Unassembled WGS sequence"/>
</dbReference>